<protein>
    <recommendedName>
        <fullName evidence="5">Translational regulator CsrA</fullName>
    </recommendedName>
</protein>
<dbReference type="AlphaFoldDB" id="A0A917S2Q8"/>
<dbReference type="GO" id="GO:0005829">
    <property type="term" value="C:cytosol"/>
    <property type="evidence" value="ECO:0007669"/>
    <property type="project" value="TreeGrafter"/>
</dbReference>
<keyword evidence="4 5" id="KW-0694">RNA-binding</keyword>
<dbReference type="GO" id="GO:0045947">
    <property type="term" value="P:negative regulation of translational initiation"/>
    <property type="evidence" value="ECO:0007669"/>
    <property type="project" value="UniProtKB-UniRule"/>
</dbReference>
<evidence type="ECO:0000256" key="3">
    <source>
        <dbReference type="ARBA" id="ARBA00022845"/>
    </source>
</evidence>
<dbReference type="GO" id="GO:0006402">
    <property type="term" value="P:mRNA catabolic process"/>
    <property type="evidence" value="ECO:0007669"/>
    <property type="project" value="InterPro"/>
</dbReference>
<dbReference type="EMBL" id="BMOK01000006">
    <property type="protein sequence ID" value="GGL54546.1"/>
    <property type="molecule type" value="Genomic_DNA"/>
</dbReference>
<dbReference type="Proteomes" id="UP000654670">
    <property type="component" value="Unassembled WGS sequence"/>
</dbReference>
<dbReference type="SUPFAM" id="SSF117130">
    <property type="entry name" value="CsrA-like"/>
    <property type="match status" value="1"/>
</dbReference>
<keyword evidence="1 5" id="KW-0963">Cytoplasm</keyword>
<reference evidence="6" key="1">
    <citation type="journal article" date="2014" name="Int. J. Syst. Evol. Microbiol.">
        <title>Complete genome sequence of Corynebacterium casei LMG S-19264T (=DSM 44701T), isolated from a smear-ripened cheese.</title>
        <authorList>
            <consortium name="US DOE Joint Genome Institute (JGI-PGF)"/>
            <person name="Walter F."/>
            <person name="Albersmeier A."/>
            <person name="Kalinowski J."/>
            <person name="Ruckert C."/>
        </authorList>
    </citation>
    <scope>NUCLEOTIDE SEQUENCE</scope>
    <source>
        <strain evidence="6">JCM 15325</strain>
    </source>
</reference>
<evidence type="ECO:0000256" key="4">
    <source>
        <dbReference type="ARBA" id="ARBA00022884"/>
    </source>
</evidence>
<proteinExistence type="inferred from homology"/>
<evidence type="ECO:0000313" key="6">
    <source>
        <dbReference type="EMBL" id="GGL54546.1"/>
    </source>
</evidence>
<sequence>MLILTRKKGESIRIGDTIEIKIVAVDGDQIKLGISAPREIDIYRQEIYEAIQQENSQAATGQLPDDVLQAMKDMKKEKKDT</sequence>
<comment type="similarity">
    <text evidence="5">Belongs to the CsrA/RsmA family.</text>
</comment>
<dbReference type="InterPro" id="IPR036107">
    <property type="entry name" value="CsrA_sf"/>
</dbReference>
<dbReference type="HAMAP" id="MF_00167">
    <property type="entry name" value="CsrA"/>
    <property type="match status" value="1"/>
</dbReference>
<comment type="caution">
    <text evidence="6">The sequence shown here is derived from an EMBL/GenBank/DDBJ whole genome shotgun (WGS) entry which is preliminary data.</text>
</comment>
<dbReference type="GO" id="GO:0048027">
    <property type="term" value="F:mRNA 5'-UTR binding"/>
    <property type="evidence" value="ECO:0007669"/>
    <property type="project" value="UniProtKB-UniRule"/>
</dbReference>
<comment type="function">
    <text evidence="5">A translational regulator that binds mRNA to regulate translation initiation and/or mRNA stability. Usually binds in the 5'-UTR at or near the Shine-Dalgarno sequence preventing ribosome-binding, thus repressing translation. Its main target seems to be the major flagellin gene, while its function is anatagonized by FliW.</text>
</comment>
<dbReference type="GO" id="GO:0006109">
    <property type="term" value="P:regulation of carbohydrate metabolic process"/>
    <property type="evidence" value="ECO:0007669"/>
    <property type="project" value="InterPro"/>
</dbReference>
<comment type="subunit">
    <text evidence="5">Homodimer; the beta-strands of each monomer intercalate to form a hydrophobic core, while the alpha-helices form wings that extend away from the core.</text>
</comment>
<evidence type="ECO:0000256" key="2">
    <source>
        <dbReference type="ARBA" id="ARBA00022491"/>
    </source>
</evidence>
<dbReference type="PANTHER" id="PTHR34984">
    <property type="entry name" value="CARBON STORAGE REGULATOR"/>
    <property type="match status" value="1"/>
</dbReference>
<dbReference type="NCBIfam" id="TIGR00202">
    <property type="entry name" value="csrA"/>
    <property type="match status" value="1"/>
</dbReference>
<keyword evidence="5" id="KW-1005">Bacterial flagellum biogenesis</keyword>
<name>A0A917S2Q8_9BACL</name>
<keyword evidence="2 5" id="KW-0678">Repressor</keyword>
<comment type="subcellular location">
    <subcellularLocation>
        <location evidence="5">Cytoplasm</location>
    </subcellularLocation>
</comment>
<dbReference type="RefSeq" id="WP_188802786.1">
    <property type="nucleotide sequence ID" value="NZ_BMOK01000006.1"/>
</dbReference>
<keyword evidence="3 5" id="KW-0810">Translation regulation</keyword>
<evidence type="ECO:0000313" key="7">
    <source>
        <dbReference type="Proteomes" id="UP000654670"/>
    </source>
</evidence>
<gene>
    <name evidence="5 6" type="primary">csrA</name>
    <name evidence="6" type="ORF">GCM10007968_18280</name>
</gene>
<accession>A0A917S2Q8</accession>
<dbReference type="NCBIfam" id="NF002469">
    <property type="entry name" value="PRK01712.1"/>
    <property type="match status" value="1"/>
</dbReference>
<dbReference type="InterPro" id="IPR003751">
    <property type="entry name" value="CsrA"/>
</dbReference>
<dbReference type="PANTHER" id="PTHR34984:SF1">
    <property type="entry name" value="CARBON STORAGE REGULATOR"/>
    <property type="match status" value="1"/>
</dbReference>
<dbReference type="GO" id="GO:1902208">
    <property type="term" value="P:regulation of bacterial-type flagellum assembly"/>
    <property type="evidence" value="ECO:0007669"/>
    <property type="project" value="UniProtKB-UniRule"/>
</dbReference>
<evidence type="ECO:0000256" key="1">
    <source>
        <dbReference type="ARBA" id="ARBA00022490"/>
    </source>
</evidence>
<keyword evidence="7" id="KW-1185">Reference proteome</keyword>
<dbReference type="GO" id="GO:0044781">
    <property type="term" value="P:bacterial-type flagellum organization"/>
    <property type="evidence" value="ECO:0007669"/>
    <property type="project" value="UniProtKB-KW"/>
</dbReference>
<dbReference type="Gene3D" id="2.60.40.4380">
    <property type="entry name" value="Translational regulator CsrA"/>
    <property type="match status" value="1"/>
</dbReference>
<dbReference type="FunFam" id="2.60.40.4380:FF:000002">
    <property type="entry name" value="Translational regulator CsrA"/>
    <property type="match status" value="1"/>
</dbReference>
<dbReference type="Pfam" id="PF02599">
    <property type="entry name" value="CsrA"/>
    <property type="match status" value="1"/>
</dbReference>
<organism evidence="6 7">
    <name type="scientific">Sporolactobacillus putidus</name>
    <dbReference type="NCBI Taxonomy" id="492735"/>
    <lineage>
        <taxon>Bacteria</taxon>
        <taxon>Bacillati</taxon>
        <taxon>Bacillota</taxon>
        <taxon>Bacilli</taxon>
        <taxon>Bacillales</taxon>
        <taxon>Sporolactobacillaceae</taxon>
        <taxon>Sporolactobacillus</taxon>
    </lineage>
</organism>
<evidence type="ECO:0000256" key="5">
    <source>
        <dbReference type="HAMAP-Rule" id="MF_00167"/>
    </source>
</evidence>
<reference evidence="6" key="2">
    <citation type="submission" date="2020-09" db="EMBL/GenBank/DDBJ databases">
        <authorList>
            <person name="Sun Q."/>
            <person name="Ohkuma M."/>
        </authorList>
    </citation>
    <scope>NUCLEOTIDE SEQUENCE</scope>
    <source>
        <strain evidence="6">JCM 15325</strain>
    </source>
</reference>